<dbReference type="VEuPathDB" id="VectorBase:HLOH_051631"/>
<gene>
    <name evidence="2" type="ORF">HPB48_006234</name>
</gene>
<sequence length="157" mass="17263">MRMTEGHFGCTDRCTARQRPSERSSNSSEAMVRFLKERAESNQGISLQKLPGHLSQPPPCLRSKHGCPIKSLKMFLRQFLEVIAIRDDGNVFLSTERLEAANSLDGDSESFKSFNPTRGTDGEDVASMTSLPSSSVLHVGESVIFDAKGERPKGCES</sequence>
<reference evidence="2 3" key="1">
    <citation type="journal article" date="2020" name="Cell">
        <title>Large-Scale Comparative Analyses of Tick Genomes Elucidate Their Genetic Diversity and Vector Capacities.</title>
        <authorList>
            <consortium name="Tick Genome and Microbiome Consortium (TIGMIC)"/>
            <person name="Jia N."/>
            <person name="Wang J."/>
            <person name="Shi W."/>
            <person name="Du L."/>
            <person name="Sun Y."/>
            <person name="Zhan W."/>
            <person name="Jiang J.F."/>
            <person name="Wang Q."/>
            <person name="Zhang B."/>
            <person name="Ji P."/>
            <person name="Bell-Sakyi L."/>
            <person name="Cui X.M."/>
            <person name="Yuan T.T."/>
            <person name="Jiang B.G."/>
            <person name="Yang W.F."/>
            <person name="Lam T.T."/>
            <person name="Chang Q.C."/>
            <person name="Ding S.J."/>
            <person name="Wang X.J."/>
            <person name="Zhu J.G."/>
            <person name="Ruan X.D."/>
            <person name="Zhao L."/>
            <person name="Wei J.T."/>
            <person name="Ye R.Z."/>
            <person name="Que T.C."/>
            <person name="Du C.H."/>
            <person name="Zhou Y.H."/>
            <person name="Cheng J.X."/>
            <person name="Dai P.F."/>
            <person name="Guo W.B."/>
            <person name="Han X.H."/>
            <person name="Huang E.J."/>
            <person name="Li L.F."/>
            <person name="Wei W."/>
            <person name="Gao Y.C."/>
            <person name="Liu J.Z."/>
            <person name="Shao H.Z."/>
            <person name="Wang X."/>
            <person name="Wang C.C."/>
            <person name="Yang T.C."/>
            <person name="Huo Q.B."/>
            <person name="Li W."/>
            <person name="Chen H.Y."/>
            <person name="Chen S.E."/>
            <person name="Zhou L.G."/>
            <person name="Ni X.B."/>
            <person name="Tian J.H."/>
            <person name="Sheng Y."/>
            <person name="Liu T."/>
            <person name="Pan Y.S."/>
            <person name="Xia L.Y."/>
            <person name="Li J."/>
            <person name="Zhao F."/>
            <person name="Cao W.C."/>
        </authorList>
    </citation>
    <scope>NUCLEOTIDE SEQUENCE [LARGE SCALE GENOMIC DNA]</scope>
    <source>
        <strain evidence="2">HaeL-2018</strain>
    </source>
</reference>
<feature type="region of interest" description="Disordered" evidence="1">
    <location>
        <begin position="1"/>
        <end position="30"/>
    </location>
</feature>
<keyword evidence="3" id="KW-1185">Reference proteome</keyword>
<dbReference type="OrthoDB" id="6428282at2759"/>
<proteinExistence type="predicted"/>
<name>A0A9J6GRZ8_HAELO</name>
<organism evidence="2 3">
    <name type="scientific">Haemaphysalis longicornis</name>
    <name type="common">Bush tick</name>
    <dbReference type="NCBI Taxonomy" id="44386"/>
    <lineage>
        <taxon>Eukaryota</taxon>
        <taxon>Metazoa</taxon>
        <taxon>Ecdysozoa</taxon>
        <taxon>Arthropoda</taxon>
        <taxon>Chelicerata</taxon>
        <taxon>Arachnida</taxon>
        <taxon>Acari</taxon>
        <taxon>Parasitiformes</taxon>
        <taxon>Ixodida</taxon>
        <taxon>Ixodoidea</taxon>
        <taxon>Ixodidae</taxon>
        <taxon>Haemaphysalinae</taxon>
        <taxon>Haemaphysalis</taxon>
    </lineage>
</organism>
<evidence type="ECO:0000313" key="3">
    <source>
        <dbReference type="Proteomes" id="UP000821853"/>
    </source>
</evidence>
<dbReference type="EMBL" id="JABSTR010000008">
    <property type="protein sequence ID" value="KAH9377505.1"/>
    <property type="molecule type" value="Genomic_DNA"/>
</dbReference>
<dbReference type="Proteomes" id="UP000821853">
    <property type="component" value="Unassembled WGS sequence"/>
</dbReference>
<evidence type="ECO:0000256" key="1">
    <source>
        <dbReference type="SAM" id="MobiDB-lite"/>
    </source>
</evidence>
<protein>
    <submittedName>
        <fullName evidence="2">Uncharacterized protein</fullName>
    </submittedName>
</protein>
<accession>A0A9J6GRZ8</accession>
<evidence type="ECO:0000313" key="2">
    <source>
        <dbReference type="EMBL" id="KAH9377505.1"/>
    </source>
</evidence>
<dbReference type="AlphaFoldDB" id="A0A9J6GRZ8"/>
<feature type="region of interest" description="Disordered" evidence="1">
    <location>
        <begin position="104"/>
        <end position="133"/>
    </location>
</feature>
<comment type="caution">
    <text evidence="2">The sequence shown here is derived from an EMBL/GenBank/DDBJ whole genome shotgun (WGS) entry which is preliminary data.</text>
</comment>